<feature type="transmembrane region" description="Helical" evidence="1">
    <location>
        <begin position="20"/>
        <end position="39"/>
    </location>
</feature>
<dbReference type="PANTHER" id="PTHR30627:SF24">
    <property type="entry name" value="PENICILLIN-BINDING PROTEIN 4B"/>
    <property type="match status" value="1"/>
</dbReference>
<gene>
    <name evidence="4" type="ORF">GCM10010468_32430</name>
</gene>
<proteinExistence type="predicted"/>
<dbReference type="Gene3D" id="3.90.1310.10">
    <property type="entry name" value="Penicillin-binding protein 2a (Domain 2)"/>
    <property type="match status" value="1"/>
</dbReference>
<dbReference type="InterPro" id="IPR050515">
    <property type="entry name" value="Beta-lactam/transpept"/>
</dbReference>
<dbReference type="SUPFAM" id="SSF56601">
    <property type="entry name" value="beta-lactamase/transpeptidase-like"/>
    <property type="match status" value="1"/>
</dbReference>
<sequence length="501" mass="52779">MTEFSAGPRSGATMDRQLRLVAVVGLGLLGVLAVNINYIQGSQAEKLQNDALNTRKSGQILLYDRGDILSADGVVLASSDPVGGGNKPKYQRRYAKDGAAFVPVTGFFAGTLQRSGLEIAYDSYLNGTDKSQSVGKWLDQFAGEKPTGANLVTTVDARAQRIAYKRLQISQRRAAAVVIDVRSGAIKVAASFPSFDPNTVADIAKSPADQETLNKLDAQKSKAPLLNKAFGEIFPPGSSFKTVVAAAFLQKGNTKDSPVPAPATLPVPGTRKPISNHGSNGICASAASPLIATFAQSCNTTYAQLGDDDAILGNTAVKEQSERFGFYKPIQIEPDLAAPASQYPHNVQDHGEILRGSFGQGETKATPLQMAMVAAAIGNGGTMMKPYLVEKVRTRKGDVIQEADRKSLGRPISGDTADELQEMMREVVRTGTATNLQGHDIAGKTGTTELTATFGGAWFIGFAPANDPKYGFAVFVEGNTSSFGATTAGPIAAAITDSLLK</sequence>
<evidence type="ECO:0000259" key="3">
    <source>
        <dbReference type="Pfam" id="PF21922"/>
    </source>
</evidence>
<keyword evidence="1" id="KW-0472">Membrane</keyword>
<evidence type="ECO:0000313" key="4">
    <source>
        <dbReference type="EMBL" id="GAA3212838.1"/>
    </source>
</evidence>
<keyword evidence="5" id="KW-1185">Reference proteome</keyword>
<dbReference type="InterPro" id="IPR054120">
    <property type="entry name" value="PBPA_dimer"/>
</dbReference>
<dbReference type="InterPro" id="IPR001460">
    <property type="entry name" value="PCN-bd_Tpept"/>
</dbReference>
<feature type="domain" description="Penicillin-binding protein transpeptidase" evidence="2">
    <location>
        <begin position="175"/>
        <end position="496"/>
    </location>
</feature>
<accession>A0ABP6QAW2</accession>
<protein>
    <submittedName>
        <fullName evidence="4">Penicillin-binding transpeptidase domain-containing protein</fullName>
    </submittedName>
</protein>
<reference evidence="5" key="1">
    <citation type="journal article" date="2019" name="Int. J. Syst. Evol. Microbiol.">
        <title>The Global Catalogue of Microorganisms (GCM) 10K type strain sequencing project: providing services to taxonomists for standard genome sequencing and annotation.</title>
        <authorList>
            <consortium name="The Broad Institute Genomics Platform"/>
            <consortium name="The Broad Institute Genome Sequencing Center for Infectious Disease"/>
            <person name="Wu L."/>
            <person name="Ma J."/>
        </authorList>
    </citation>
    <scope>NUCLEOTIDE SEQUENCE [LARGE SCALE GENOMIC DNA]</scope>
    <source>
        <strain evidence="5">JCM 9377</strain>
    </source>
</reference>
<keyword evidence="1" id="KW-1133">Transmembrane helix</keyword>
<dbReference type="Gene3D" id="3.40.710.10">
    <property type="entry name" value="DD-peptidase/beta-lactamase superfamily"/>
    <property type="match status" value="1"/>
</dbReference>
<dbReference type="PANTHER" id="PTHR30627">
    <property type="entry name" value="PEPTIDOGLYCAN D,D-TRANSPEPTIDASE"/>
    <property type="match status" value="1"/>
</dbReference>
<organism evidence="4 5">
    <name type="scientific">Actinocorallia longicatena</name>
    <dbReference type="NCBI Taxonomy" id="111803"/>
    <lineage>
        <taxon>Bacteria</taxon>
        <taxon>Bacillati</taxon>
        <taxon>Actinomycetota</taxon>
        <taxon>Actinomycetes</taxon>
        <taxon>Streptosporangiales</taxon>
        <taxon>Thermomonosporaceae</taxon>
        <taxon>Actinocorallia</taxon>
    </lineage>
</organism>
<feature type="domain" description="Penicillin binding protein A dimerisation" evidence="3">
    <location>
        <begin position="65"/>
        <end position="150"/>
    </location>
</feature>
<evidence type="ECO:0000259" key="2">
    <source>
        <dbReference type="Pfam" id="PF00905"/>
    </source>
</evidence>
<evidence type="ECO:0000256" key="1">
    <source>
        <dbReference type="SAM" id="Phobius"/>
    </source>
</evidence>
<dbReference type="Pfam" id="PF00905">
    <property type="entry name" value="Transpeptidase"/>
    <property type="match status" value="1"/>
</dbReference>
<dbReference type="Proteomes" id="UP001501237">
    <property type="component" value="Unassembled WGS sequence"/>
</dbReference>
<name>A0ABP6QAW2_9ACTN</name>
<dbReference type="InterPro" id="IPR012338">
    <property type="entry name" value="Beta-lactam/transpept-like"/>
</dbReference>
<evidence type="ECO:0000313" key="5">
    <source>
        <dbReference type="Proteomes" id="UP001501237"/>
    </source>
</evidence>
<comment type="caution">
    <text evidence="4">The sequence shown here is derived from an EMBL/GenBank/DDBJ whole genome shotgun (WGS) entry which is preliminary data.</text>
</comment>
<dbReference type="Pfam" id="PF21922">
    <property type="entry name" value="PBP_dimer_2"/>
    <property type="match status" value="1"/>
</dbReference>
<dbReference type="RefSeq" id="WP_344828849.1">
    <property type="nucleotide sequence ID" value="NZ_BAAAUV010000007.1"/>
</dbReference>
<keyword evidence="1" id="KW-0812">Transmembrane</keyword>
<dbReference type="EMBL" id="BAAAUV010000007">
    <property type="protein sequence ID" value="GAA3212838.1"/>
    <property type="molecule type" value="Genomic_DNA"/>
</dbReference>